<keyword evidence="6" id="KW-1185">Reference proteome</keyword>
<sequence length="352" mass="37376">MRYRVAVQGFSAFERSTFASFFRLAARRTPAYDPVPGLAECDFAIVDADLPSAVEAVRAAGKWGVALVIGGTPGGPGLARLPRPINLMNLLRVLDELALAEAAPAARAATLGPPSAAAAGRAPSAPAATAKAAGASGAREAGDTVPAHSGLPGSDSPAAPWARAAGRTRWGGPPPGLTTRRLQPDPHSDFGADRGFFSSAVLVEGDARFDHILVVDDSEIALRFIQSRLRRFGFQVHLARSGEEALQMLDEREFRFVFLDVMMRGMDGYQTCKLIKRRVQGPGRQPPVVVMLTSRAGTIDKIRGTLAGCDAYLTKPLVEDELVRVIGEHDEVFQRSFDTTVGGIAAARPPQG</sequence>
<reference evidence="5" key="1">
    <citation type="submission" date="2022-10" db="EMBL/GenBank/DDBJ databases">
        <title>Complete genome sequence of Schlegelella aquatica LMG 23380.</title>
        <authorList>
            <person name="Musilova J."/>
            <person name="Kourilova X."/>
            <person name="Bezdicek M."/>
            <person name="Hermankova K."/>
            <person name="Obruca S."/>
            <person name="Sedlar K."/>
        </authorList>
    </citation>
    <scope>NUCLEOTIDE SEQUENCE</scope>
    <source>
        <strain evidence="5">LMG 23380</strain>
    </source>
</reference>
<dbReference type="Gene3D" id="3.40.50.2300">
    <property type="match status" value="1"/>
</dbReference>
<dbReference type="PROSITE" id="PS50110">
    <property type="entry name" value="RESPONSE_REGULATORY"/>
    <property type="match status" value="1"/>
</dbReference>
<dbReference type="InterPro" id="IPR001789">
    <property type="entry name" value="Sig_transdc_resp-reg_receiver"/>
</dbReference>
<proteinExistence type="predicted"/>
<evidence type="ECO:0000313" key="5">
    <source>
        <dbReference type="EMBL" id="UZD54806.1"/>
    </source>
</evidence>
<dbReference type="Proteomes" id="UP001163266">
    <property type="component" value="Chromosome"/>
</dbReference>
<evidence type="ECO:0000256" key="1">
    <source>
        <dbReference type="ARBA" id="ARBA00022553"/>
    </source>
</evidence>
<keyword evidence="1 2" id="KW-0597">Phosphoprotein</keyword>
<accession>A0ABY6MS17</accession>
<protein>
    <submittedName>
        <fullName evidence="5">Response regulator</fullName>
    </submittedName>
</protein>
<dbReference type="PANTHER" id="PTHR44591:SF3">
    <property type="entry name" value="RESPONSE REGULATORY DOMAIN-CONTAINING PROTEIN"/>
    <property type="match status" value="1"/>
</dbReference>
<evidence type="ECO:0000313" key="6">
    <source>
        <dbReference type="Proteomes" id="UP001163266"/>
    </source>
</evidence>
<dbReference type="SMART" id="SM00448">
    <property type="entry name" value="REC"/>
    <property type="match status" value="1"/>
</dbReference>
<feature type="region of interest" description="Disordered" evidence="3">
    <location>
        <begin position="128"/>
        <end position="189"/>
    </location>
</feature>
<feature type="compositionally biased region" description="Low complexity" evidence="3">
    <location>
        <begin position="128"/>
        <end position="139"/>
    </location>
</feature>
<organism evidence="5 6">
    <name type="scientific">Caldimonas aquatica</name>
    <dbReference type="NCBI Taxonomy" id="376175"/>
    <lineage>
        <taxon>Bacteria</taxon>
        <taxon>Pseudomonadati</taxon>
        <taxon>Pseudomonadota</taxon>
        <taxon>Betaproteobacteria</taxon>
        <taxon>Burkholderiales</taxon>
        <taxon>Sphaerotilaceae</taxon>
        <taxon>Caldimonas</taxon>
    </lineage>
</organism>
<dbReference type="CDD" id="cd17546">
    <property type="entry name" value="REC_hyHK_CKI1_RcsC-like"/>
    <property type="match status" value="1"/>
</dbReference>
<evidence type="ECO:0000256" key="2">
    <source>
        <dbReference type="PROSITE-ProRule" id="PRU00169"/>
    </source>
</evidence>
<dbReference type="Pfam" id="PF00072">
    <property type="entry name" value="Response_reg"/>
    <property type="match status" value="1"/>
</dbReference>
<name>A0ABY6MS17_9BURK</name>
<dbReference type="RefSeq" id="WP_264892459.1">
    <property type="nucleotide sequence ID" value="NZ_CP110257.1"/>
</dbReference>
<dbReference type="EMBL" id="CP110257">
    <property type="protein sequence ID" value="UZD54806.1"/>
    <property type="molecule type" value="Genomic_DNA"/>
</dbReference>
<gene>
    <name evidence="5" type="ORF">OMP39_14260</name>
</gene>
<dbReference type="InterPro" id="IPR050595">
    <property type="entry name" value="Bact_response_regulator"/>
</dbReference>
<feature type="modified residue" description="4-aspartylphosphate" evidence="2">
    <location>
        <position position="260"/>
    </location>
</feature>
<evidence type="ECO:0000256" key="3">
    <source>
        <dbReference type="SAM" id="MobiDB-lite"/>
    </source>
</evidence>
<evidence type="ECO:0000259" key="4">
    <source>
        <dbReference type="PROSITE" id="PS50110"/>
    </source>
</evidence>
<dbReference type="InterPro" id="IPR011006">
    <property type="entry name" value="CheY-like_superfamily"/>
</dbReference>
<dbReference type="SUPFAM" id="SSF52172">
    <property type="entry name" value="CheY-like"/>
    <property type="match status" value="1"/>
</dbReference>
<feature type="domain" description="Response regulatory" evidence="4">
    <location>
        <begin position="211"/>
        <end position="330"/>
    </location>
</feature>
<dbReference type="PANTHER" id="PTHR44591">
    <property type="entry name" value="STRESS RESPONSE REGULATOR PROTEIN 1"/>
    <property type="match status" value="1"/>
</dbReference>